<comment type="caution">
    <text evidence="4">The sequence shown here is derived from an EMBL/GenBank/DDBJ whole genome shotgun (WGS) entry which is preliminary data.</text>
</comment>
<evidence type="ECO:0000313" key="6">
    <source>
        <dbReference type="Proteomes" id="UP000490939"/>
    </source>
</evidence>
<sequence>MHFSTSLILTSITTVLASHSDNTVPSNIGDQASSMAMSAASSWITGYSLSASSIYPVTGLTVTTKVNGKDDMTTTSVGTYTMAHESGDMNSTVSGVSKTSTMAPLVTSGSTTATVSLSTKASLTDTTTGTAAAQVTTNAAANNAWSAAAGLAAIAGLVIA</sequence>
<dbReference type="EMBL" id="WNWQ01000512">
    <property type="protein sequence ID" value="KAE9966699.1"/>
    <property type="molecule type" value="Genomic_DNA"/>
</dbReference>
<protein>
    <submittedName>
        <fullName evidence="4">Uncharacterized protein</fullName>
    </submittedName>
</protein>
<gene>
    <name evidence="2" type="ORF">BLS_006860</name>
    <name evidence="4" type="ORF">EG327_002322</name>
    <name evidence="3" type="ORF">EG328_000076</name>
</gene>
<dbReference type="Proteomes" id="UP000490939">
    <property type="component" value="Unassembled WGS sequence"/>
</dbReference>
<evidence type="ECO:0000313" key="3">
    <source>
        <dbReference type="EMBL" id="KAE9989144.1"/>
    </source>
</evidence>
<feature type="signal peptide" evidence="1">
    <location>
        <begin position="1"/>
        <end position="17"/>
    </location>
</feature>
<evidence type="ECO:0000256" key="1">
    <source>
        <dbReference type="SAM" id="SignalP"/>
    </source>
</evidence>
<name>A0A8H3ZDW7_VENIN</name>
<reference evidence="4 6" key="1">
    <citation type="submission" date="2019-07" db="EMBL/GenBank/DDBJ databases">
        <title>Venturia inaequalis Genome Resource.</title>
        <authorList>
            <person name="Lichtner F.J."/>
        </authorList>
    </citation>
    <scope>NUCLEOTIDE SEQUENCE [LARGE SCALE GENOMIC DNA]</scope>
    <source>
        <strain evidence="3 5">120213</strain>
        <strain evidence="2">Bline_iso_100314</strain>
        <strain evidence="4 6">DMI_063113</strain>
    </source>
</reference>
<dbReference type="Proteomes" id="UP000447873">
    <property type="component" value="Unassembled WGS sequence"/>
</dbReference>
<evidence type="ECO:0000313" key="5">
    <source>
        <dbReference type="Proteomes" id="UP000447873"/>
    </source>
</evidence>
<evidence type="ECO:0000313" key="2">
    <source>
        <dbReference type="EMBL" id="KAE9966699.1"/>
    </source>
</evidence>
<organism evidence="4 6">
    <name type="scientific">Venturia inaequalis</name>
    <name type="common">Apple scab fungus</name>
    <dbReference type="NCBI Taxonomy" id="5025"/>
    <lineage>
        <taxon>Eukaryota</taxon>
        <taxon>Fungi</taxon>
        <taxon>Dikarya</taxon>
        <taxon>Ascomycota</taxon>
        <taxon>Pezizomycotina</taxon>
        <taxon>Dothideomycetes</taxon>
        <taxon>Pleosporomycetidae</taxon>
        <taxon>Venturiales</taxon>
        <taxon>Venturiaceae</taxon>
        <taxon>Venturia</taxon>
    </lineage>
</organism>
<evidence type="ECO:0000313" key="4">
    <source>
        <dbReference type="EMBL" id="KAE9989727.1"/>
    </source>
</evidence>
<dbReference type="EMBL" id="WNWR01000171">
    <property type="protein sequence ID" value="KAE9989727.1"/>
    <property type="molecule type" value="Genomic_DNA"/>
</dbReference>
<dbReference type="Proteomes" id="UP000433883">
    <property type="component" value="Unassembled WGS sequence"/>
</dbReference>
<dbReference type="AlphaFoldDB" id="A0A8H3ZDW7"/>
<proteinExistence type="predicted"/>
<feature type="chain" id="PRO_5044691165" evidence="1">
    <location>
        <begin position="18"/>
        <end position="160"/>
    </location>
</feature>
<dbReference type="EMBL" id="WNWS01000001">
    <property type="protein sequence ID" value="KAE9989144.1"/>
    <property type="molecule type" value="Genomic_DNA"/>
</dbReference>
<keyword evidence="6" id="KW-1185">Reference proteome</keyword>
<accession>A0A8H3ZDW7</accession>
<keyword evidence="1" id="KW-0732">Signal</keyword>